<dbReference type="Proteomes" id="UP000243413">
    <property type="component" value="Chromosome I"/>
</dbReference>
<dbReference type="OrthoDB" id="6198252at2"/>
<dbReference type="PROSITE" id="PS51257">
    <property type="entry name" value="PROKAR_LIPOPROTEIN"/>
    <property type="match status" value="1"/>
</dbReference>
<protein>
    <recommendedName>
        <fullName evidence="3">Lipoprotein</fullName>
    </recommendedName>
</protein>
<reference evidence="2" key="1">
    <citation type="submission" date="2016-10" db="EMBL/GenBank/DDBJ databases">
        <authorList>
            <person name="Varghese N."/>
            <person name="Submissions S."/>
        </authorList>
    </citation>
    <scope>NUCLEOTIDE SEQUENCE [LARGE SCALE GENOMIC DNA]</scope>
    <source>
        <strain evidence="2">JCM 14963</strain>
    </source>
</reference>
<accession>A0A1H1N8Z0</accession>
<proteinExistence type="predicted"/>
<evidence type="ECO:0000313" key="1">
    <source>
        <dbReference type="EMBL" id="SDR95350.1"/>
    </source>
</evidence>
<dbReference type="AlphaFoldDB" id="A0A1H1N8Z0"/>
<dbReference type="STRING" id="472181.SAMN05216271_0814"/>
<evidence type="ECO:0008006" key="3">
    <source>
        <dbReference type="Google" id="ProtNLM"/>
    </source>
</evidence>
<name>A0A1H1N8Z0_9GAMM</name>
<dbReference type="RefSeq" id="WP_092284086.1">
    <property type="nucleotide sequence ID" value="NZ_LT629763.1"/>
</dbReference>
<evidence type="ECO:0000313" key="2">
    <source>
        <dbReference type="Proteomes" id="UP000243413"/>
    </source>
</evidence>
<sequence length="173" mass="19805">MSRTLIILLLLCSLAGCRDETGQISLPTLELNWHSDSADARQTTWNTMVGRWYGDRMDEDGERIQWITQRHADGTYQVDFRSTTARGRIENSTELGQWGMAGPIYFGFFRGWLEGDVFTPSDPRQADNYDAYNVISLTDDHMVYDSLTTGTRYEVRRVPDGFYIPDAASETRL</sequence>
<dbReference type="EMBL" id="LT629763">
    <property type="protein sequence ID" value="SDR95350.1"/>
    <property type="molecule type" value="Genomic_DNA"/>
</dbReference>
<organism evidence="1 2">
    <name type="scientific">Halopseudomonas sabulinigri</name>
    <dbReference type="NCBI Taxonomy" id="472181"/>
    <lineage>
        <taxon>Bacteria</taxon>
        <taxon>Pseudomonadati</taxon>
        <taxon>Pseudomonadota</taxon>
        <taxon>Gammaproteobacteria</taxon>
        <taxon>Pseudomonadales</taxon>
        <taxon>Pseudomonadaceae</taxon>
        <taxon>Halopseudomonas</taxon>
    </lineage>
</organism>
<gene>
    <name evidence="1" type="ORF">SAMN05216271_0814</name>
</gene>